<dbReference type="Gene3D" id="3.40.605.10">
    <property type="entry name" value="Aldehyde Dehydrogenase, Chain A, domain 1"/>
    <property type="match status" value="1"/>
</dbReference>
<dbReference type="InterPro" id="IPR016161">
    <property type="entry name" value="Ald_DH/histidinol_DH"/>
</dbReference>
<proteinExistence type="inferred from homology"/>
<keyword evidence="2 3" id="KW-0520">NAD</keyword>
<dbReference type="STRING" id="1388748.GCA_000463155_02850"/>
<dbReference type="RefSeq" id="WP_106877103.1">
    <property type="nucleotide sequence ID" value="NZ_PYEP01000003.1"/>
</dbReference>
<dbReference type="NCBIfam" id="TIGR03374">
    <property type="entry name" value="ABALDH"/>
    <property type="match status" value="1"/>
</dbReference>
<dbReference type="FunFam" id="3.40.309.10:FF:000010">
    <property type="entry name" value="Gamma-aminobutyraldehyde dehydrogenase"/>
    <property type="match status" value="1"/>
</dbReference>
<feature type="binding site" evidence="3">
    <location>
        <position position="209"/>
    </location>
    <ligand>
        <name>NAD(+)</name>
        <dbReference type="ChEBI" id="CHEBI:57540"/>
    </ligand>
</feature>
<evidence type="ECO:0000256" key="1">
    <source>
        <dbReference type="ARBA" id="ARBA00023002"/>
    </source>
</evidence>
<dbReference type="EC" id="1.2.1.-" evidence="3"/>
<dbReference type="OrthoDB" id="9812625at2"/>
<dbReference type="InterPro" id="IPR029510">
    <property type="entry name" value="Ald_DH_CS_GLU"/>
</dbReference>
<comment type="catalytic activity">
    <reaction evidence="3">
        <text>4-aminobutanal + NAD(+) + H2O = 4-aminobutanoate + NADH + 2 H(+)</text>
        <dbReference type="Rhea" id="RHEA:19105"/>
        <dbReference type="ChEBI" id="CHEBI:15377"/>
        <dbReference type="ChEBI" id="CHEBI:15378"/>
        <dbReference type="ChEBI" id="CHEBI:57540"/>
        <dbReference type="ChEBI" id="CHEBI:57945"/>
        <dbReference type="ChEBI" id="CHEBI:58264"/>
        <dbReference type="ChEBI" id="CHEBI:59888"/>
        <dbReference type="EC" id="1.2.1.19"/>
    </reaction>
</comment>
<dbReference type="SUPFAM" id="SSF53720">
    <property type="entry name" value="ALDH-like"/>
    <property type="match status" value="1"/>
</dbReference>
<comment type="caution">
    <text evidence="6">The sequence shown here is derived from an EMBL/GenBank/DDBJ whole genome shotgun (WGS) entry which is preliminary data.</text>
</comment>
<comment type="pathway">
    <text evidence="3">Amine and polyamine degradation; putrescine degradation; 4-aminobutanoate from 4-aminobutanal: step 1/1.</text>
</comment>
<feature type="active site" evidence="3 4">
    <location>
        <position position="246"/>
    </location>
</feature>
<dbReference type="NCBIfam" id="NF010000">
    <property type="entry name" value="PRK13473.1"/>
    <property type="match status" value="1"/>
</dbReference>
<feature type="binding site" evidence="3">
    <location>
        <begin position="225"/>
        <end position="228"/>
    </location>
    <ligand>
        <name>NAD(+)</name>
        <dbReference type="ChEBI" id="CHEBI:57540"/>
    </ligand>
</feature>
<feature type="binding site" evidence="3">
    <location>
        <begin position="172"/>
        <end position="175"/>
    </location>
    <ligand>
        <name>NAD(+)</name>
        <dbReference type="ChEBI" id="CHEBI:57540"/>
    </ligand>
</feature>
<dbReference type="InterPro" id="IPR016163">
    <property type="entry name" value="Ald_DH_C"/>
</dbReference>
<dbReference type="UniPathway" id="UPA00188">
    <property type="reaction ID" value="UER00292"/>
</dbReference>
<keyword evidence="7" id="KW-1185">Reference proteome</keyword>
<dbReference type="GO" id="GO:0019477">
    <property type="term" value="P:L-lysine catabolic process"/>
    <property type="evidence" value="ECO:0007669"/>
    <property type="project" value="UniProtKB-UniRule"/>
</dbReference>
<dbReference type="Proteomes" id="UP000240212">
    <property type="component" value="Unassembled WGS sequence"/>
</dbReference>
<evidence type="ECO:0000313" key="6">
    <source>
        <dbReference type="EMBL" id="PSN08471.1"/>
    </source>
</evidence>
<dbReference type="PANTHER" id="PTHR11699">
    <property type="entry name" value="ALDEHYDE DEHYDROGENASE-RELATED"/>
    <property type="match status" value="1"/>
</dbReference>
<dbReference type="GO" id="GO:0051287">
    <property type="term" value="F:NAD binding"/>
    <property type="evidence" value="ECO:0007669"/>
    <property type="project" value="UniProtKB-UniRule"/>
</dbReference>
<dbReference type="AlphaFoldDB" id="A0A2P8VLN9"/>
<dbReference type="FunFam" id="3.40.605.10:FF:000001">
    <property type="entry name" value="Aldehyde dehydrogenase 1"/>
    <property type="match status" value="1"/>
</dbReference>
<dbReference type="CDD" id="cd07092">
    <property type="entry name" value="ALDH_ABALDH-YdcW"/>
    <property type="match status" value="1"/>
</dbReference>
<dbReference type="Pfam" id="PF00171">
    <property type="entry name" value="Aldedh"/>
    <property type="match status" value="1"/>
</dbReference>
<evidence type="ECO:0000313" key="7">
    <source>
        <dbReference type="Proteomes" id="UP000240212"/>
    </source>
</evidence>
<dbReference type="InterPro" id="IPR015657">
    <property type="entry name" value="Aminobutyraldehyde_DH"/>
</dbReference>
<feature type="active site" description="Nucleophile" evidence="3">
    <location>
        <position position="280"/>
    </location>
</feature>
<dbReference type="EMBL" id="PYEP01000003">
    <property type="protein sequence ID" value="PSN08471.1"/>
    <property type="molecule type" value="Genomic_DNA"/>
</dbReference>
<sequence length="474" mass="50655">MQSQLLIDGCLVEGAGARLSVFNPATGEVLLEMAEATPAQVDEAVRAASAAFVEWGRSTPKARAEALLAVADMIEAHAESLARLESLNCGKPYHCVINDELPAVVDVFRFFAGAARCLNGLAAGEYLEGHTSMIRRDPVGVVASIAPWNYPLMMAAWKLAPALAAGNCVVLKPSEITPLTAFRLAELVKDILPPGVLNVLFGRGQTVGDALTGHPAVRMVSLTGSIATGEHIIGHTAATIKRTHMELGGKAPVVVFDDADLDTVVEGVRTFGYYNAGQDCTAACRLYAHAAIYDALVEKLGAAVASIKHGAPDDTDTELGPLSSLAHLERVTQAVERAKGLPHIRIVTGGEKVQGSGYFFQPTLLAGAKQEDDIVQQEVFGPVVSVTAFEDEEQVIGWANDSPYGLASSVWTRDVGRAHRVSARLQYGCTWVNTHFMLVSEMPHGGQKQSGYGKDMSLYGLEDYTVVRHVMIKH</sequence>
<comment type="miscellaneous">
    <text evidence="3">4-aminobutanal can spontaneously cyclize to 1-pyrroline, and 5-aminopentanal to 1-piperideine.</text>
</comment>
<feature type="binding site" evidence="3">
    <location>
        <position position="280"/>
    </location>
    <ligand>
        <name>NAD(+)</name>
        <dbReference type="ChEBI" id="CHEBI:57540"/>
    </ligand>
</feature>
<reference evidence="6 7" key="1">
    <citation type="submission" date="2018-03" db="EMBL/GenBank/DDBJ databases">
        <title>Draft genome sequence of the first documented clinical Siccibacter turicensis isolate in Austria.</title>
        <authorList>
            <person name="Lepuschitz S."/>
            <person name="Pekard-Amenitsch S."/>
            <person name="Haunold R."/>
            <person name="Schill S."/>
            <person name="Mach R."/>
            <person name="Allerberger F."/>
            <person name="Ruppitsch W."/>
            <person name="Forsythe S.J."/>
        </authorList>
    </citation>
    <scope>NUCLEOTIDE SEQUENCE [LARGE SCALE GENOMIC DNA]</scope>
    <source>
        <strain evidence="6 7">6100069499-17</strain>
    </source>
</reference>
<accession>A0A2P8VLN9</accession>
<evidence type="ECO:0000256" key="2">
    <source>
        <dbReference type="ARBA" id="ARBA00023027"/>
    </source>
</evidence>
<keyword evidence="1 3" id="KW-0560">Oxidoreductase</keyword>
<comment type="pathway">
    <text evidence="3">Amino-acid degradation.</text>
</comment>
<feature type="binding site" evidence="3">
    <location>
        <begin position="146"/>
        <end position="148"/>
    </location>
    <ligand>
        <name>NAD(+)</name>
        <dbReference type="ChEBI" id="CHEBI:57540"/>
    </ligand>
</feature>
<feature type="domain" description="Aldehyde dehydrogenase" evidence="5">
    <location>
        <begin position="13"/>
        <end position="470"/>
    </location>
</feature>
<dbReference type="EC" id="1.2.1.19" evidence="3"/>
<name>A0A2P8VLN9_9ENTR</name>
<dbReference type="InterPro" id="IPR016162">
    <property type="entry name" value="Ald_DH_N"/>
</dbReference>
<dbReference type="HAMAP" id="MF_01275">
    <property type="entry name" value="Aldedh_Prr"/>
    <property type="match status" value="1"/>
</dbReference>
<dbReference type="InterPro" id="IPR015590">
    <property type="entry name" value="Aldehyde_DH_dom"/>
</dbReference>
<dbReference type="GO" id="GO:0019145">
    <property type="term" value="F:aminobutyraldehyde dehydrogenase (NAD+) activity"/>
    <property type="evidence" value="ECO:0007669"/>
    <property type="project" value="UniProtKB-UniRule"/>
</dbReference>
<dbReference type="GO" id="GO:0009447">
    <property type="term" value="P:putrescine catabolic process"/>
    <property type="evidence" value="ECO:0007669"/>
    <property type="project" value="UniProtKB-UniRule"/>
</dbReference>
<evidence type="ECO:0000256" key="3">
    <source>
        <dbReference type="HAMAP-Rule" id="MF_01275"/>
    </source>
</evidence>
<evidence type="ECO:0000259" key="5">
    <source>
        <dbReference type="Pfam" id="PF00171"/>
    </source>
</evidence>
<dbReference type="PROSITE" id="PS00687">
    <property type="entry name" value="ALDEHYDE_DEHYDR_GLU"/>
    <property type="match status" value="1"/>
</dbReference>
<comment type="similarity">
    <text evidence="3">Belongs to the aldehyde dehydrogenase family. Gamma-aminobutyraldehyde dehydrogenase subfamily.</text>
</comment>
<comment type="subunit">
    <text evidence="3">Homotetramer.</text>
</comment>
<organism evidence="6 7">
    <name type="scientific">Siccibacter turicensis</name>
    <dbReference type="NCBI Taxonomy" id="357233"/>
    <lineage>
        <taxon>Bacteria</taxon>
        <taxon>Pseudomonadati</taxon>
        <taxon>Pseudomonadota</taxon>
        <taxon>Gammaproteobacteria</taxon>
        <taxon>Enterobacterales</taxon>
        <taxon>Enterobacteriaceae</taxon>
        <taxon>Siccibacter</taxon>
    </lineage>
</organism>
<comment type="function">
    <text evidence="3">Catalyzes the oxidation 4-aminobutanal (gamma-aminobutyraldehyde) to 4-aminobutanoate (gamma-aminobutyrate or GABA). This is the second step in one of two pathways for putrescine degradation, where putrescine is converted into 4-aminobutanoate via 4-aminobutanal. Also functions as a 5-aminopentanal dehydrogenase in a a L-lysine degradation pathway to succinate that proceeds via cadaverine, glutarate and L-2-hydroxyglutarate.</text>
</comment>
<comment type="catalytic activity">
    <reaction evidence="3">
        <text>5-aminopentanal + NAD(+) + H2O = 5-aminopentanoate + NADH + 2 H(+)</text>
        <dbReference type="Rhea" id="RHEA:61632"/>
        <dbReference type="ChEBI" id="CHEBI:15377"/>
        <dbReference type="ChEBI" id="CHEBI:15378"/>
        <dbReference type="ChEBI" id="CHEBI:57540"/>
        <dbReference type="ChEBI" id="CHEBI:57945"/>
        <dbReference type="ChEBI" id="CHEBI:144896"/>
        <dbReference type="ChEBI" id="CHEBI:356010"/>
    </reaction>
</comment>
<dbReference type="InterPro" id="IPR017749">
    <property type="entry name" value="PatD"/>
</dbReference>
<evidence type="ECO:0000256" key="4">
    <source>
        <dbReference type="PROSITE-ProRule" id="PRU10007"/>
    </source>
</evidence>
<dbReference type="Gene3D" id="3.40.309.10">
    <property type="entry name" value="Aldehyde Dehydrogenase, Chain A, domain 2"/>
    <property type="match status" value="1"/>
</dbReference>
<gene>
    <name evidence="3 6" type="primary">patD</name>
    <name evidence="6" type="ORF">C7G83_09480</name>
</gene>
<protein>
    <recommendedName>
        <fullName evidence="3">Gamma-aminobutyraldehyde dehydrogenase</fullName>
        <shortName evidence="3">ABALDH</shortName>
        <ecNumber evidence="3">1.2.1.19</ecNumber>
    </recommendedName>
    <alternativeName>
        <fullName evidence="3">1-pyrroline dehydrogenase</fullName>
    </alternativeName>
    <alternativeName>
        <fullName evidence="3">4-aminobutanal dehydrogenase</fullName>
    </alternativeName>
    <alternativeName>
        <fullName evidence="3">5-aminopentanal dehydrogenase</fullName>
        <ecNumber evidence="3">1.2.1.-</ecNumber>
    </alternativeName>
</protein>